<dbReference type="EnsemblPlants" id="Bo5g131910.1">
    <property type="protein sequence ID" value="Bo5g131910.1"/>
    <property type="gene ID" value="Bo5g131910"/>
</dbReference>
<name>A0A0D3CKF3_BRAOL</name>
<sequence>MGFETGSGLTREEFVTDSGEMRGEIRGENSDHVVGILSPHESPERESEDGAIDNLKRNEGFPYPTTPFHLHSTAGKERRHKNDLS</sequence>
<keyword evidence="3" id="KW-1185">Reference proteome</keyword>
<feature type="compositionally biased region" description="Basic and acidic residues" evidence="1">
    <location>
        <begin position="10"/>
        <end position="31"/>
    </location>
</feature>
<dbReference type="AlphaFoldDB" id="A0A0D3CKF3"/>
<feature type="region of interest" description="Disordered" evidence="1">
    <location>
        <begin position="1"/>
        <end position="85"/>
    </location>
</feature>
<protein>
    <submittedName>
        <fullName evidence="2">Uncharacterized protein</fullName>
    </submittedName>
</protein>
<dbReference type="HOGENOM" id="CLU_2530643_0_0_1"/>
<evidence type="ECO:0000313" key="3">
    <source>
        <dbReference type="Proteomes" id="UP000032141"/>
    </source>
</evidence>
<proteinExistence type="predicted"/>
<evidence type="ECO:0000256" key="1">
    <source>
        <dbReference type="SAM" id="MobiDB-lite"/>
    </source>
</evidence>
<organism evidence="2 3">
    <name type="scientific">Brassica oleracea var. oleracea</name>
    <dbReference type="NCBI Taxonomy" id="109376"/>
    <lineage>
        <taxon>Eukaryota</taxon>
        <taxon>Viridiplantae</taxon>
        <taxon>Streptophyta</taxon>
        <taxon>Embryophyta</taxon>
        <taxon>Tracheophyta</taxon>
        <taxon>Spermatophyta</taxon>
        <taxon>Magnoliopsida</taxon>
        <taxon>eudicotyledons</taxon>
        <taxon>Gunneridae</taxon>
        <taxon>Pentapetalae</taxon>
        <taxon>rosids</taxon>
        <taxon>malvids</taxon>
        <taxon>Brassicales</taxon>
        <taxon>Brassicaceae</taxon>
        <taxon>Brassiceae</taxon>
        <taxon>Brassica</taxon>
    </lineage>
</organism>
<reference evidence="2 3" key="1">
    <citation type="journal article" date="2014" name="Genome Biol.">
        <title>Transcriptome and methylome profiling reveals relics of genome dominance in the mesopolyploid Brassica oleracea.</title>
        <authorList>
            <person name="Parkin I.A."/>
            <person name="Koh C."/>
            <person name="Tang H."/>
            <person name="Robinson S.J."/>
            <person name="Kagale S."/>
            <person name="Clarke W.E."/>
            <person name="Town C.D."/>
            <person name="Nixon J."/>
            <person name="Krishnakumar V."/>
            <person name="Bidwell S.L."/>
            <person name="Denoeud F."/>
            <person name="Belcram H."/>
            <person name="Links M.G."/>
            <person name="Just J."/>
            <person name="Clarke C."/>
            <person name="Bender T."/>
            <person name="Huebert T."/>
            <person name="Mason A.S."/>
            <person name="Pires J.C."/>
            <person name="Barker G."/>
            <person name="Moore J."/>
            <person name="Walley P.G."/>
            <person name="Manoli S."/>
            <person name="Batley J."/>
            <person name="Edwards D."/>
            <person name="Nelson M.N."/>
            <person name="Wang X."/>
            <person name="Paterson A.H."/>
            <person name="King G."/>
            <person name="Bancroft I."/>
            <person name="Chalhoub B."/>
            <person name="Sharpe A.G."/>
        </authorList>
    </citation>
    <scope>NUCLEOTIDE SEQUENCE</scope>
    <source>
        <strain evidence="2 3">cv. TO1000</strain>
    </source>
</reference>
<dbReference type="OMA" id="KRNEGFP"/>
<feature type="compositionally biased region" description="Basic and acidic residues" evidence="1">
    <location>
        <begin position="74"/>
        <end position="85"/>
    </location>
</feature>
<dbReference type="Proteomes" id="UP000032141">
    <property type="component" value="Chromosome C5"/>
</dbReference>
<accession>A0A0D3CKF3</accession>
<reference evidence="2" key="2">
    <citation type="submission" date="2015-03" db="UniProtKB">
        <authorList>
            <consortium name="EnsemblPlants"/>
        </authorList>
    </citation>
    <scope>IDENTIFICATION</scope>
</reference>
<evidence type="ECO:0000313" key="2">
    <source>
        <dbReference type="EnsemblPlants" id="Bo5g131910.1"/>
    </source>
</evidence>
<dbReference type="Gramene" id="Bo5g131910.1">
    <property type="protein sequence ID" value="Bo5g131910.1"/>
    <property type="gene ID" value="Bo5g131910"/>
</dbReference>